<keyword evidence="12" id="KW-0121">Carboxypeptidase</keyword>
<dbReference type="PANTHER" id="PTHR43126">
    <property type="entry name" value="D-ALANYL-D-ALANINE DIPEPTIDASE"/>
    <property type="match status" value="1"/>
</dbReference>
<organism evidence="12 13">
    <name type="scientific">Clostridium aestuarii</name>
    <dbReference type="NCBI Taxonomy" id="338193"/>
    <lineage>
        <taxon>Bacteria</taxon>
        <taxon>Bacillati</taxon>
        <taxon>Bacillota</taxon>
        <taxon>Clostridia</taxon>
        <taxon>Eubacteriales</taxon>
        <taxon>Clostridiaceae</taxon>
        <taxon>Clostridium</taxon>
    </lineage>
</organism>
<feature type="transmembrane region" description="Helical" evidence="11">
    <location>
        <begin position="16"/>
        <end position="36"/>
    </location>
</feature>
<dbReference type="Proteomes" id="UP001078443">
    <property type="component" value="Unassembled WGS sequence"/>
</dbReference>
<dbReference type="EMBL" id="JAPQER010000001">
    <property type="protein sequence ID" value="MCY6483542.1"/>
    <property type="molecule type" value="Genomic_DNA"/>
</dbReference>
<keyword evidence="5 9" id="KW-0862">Zinc</keyword>
<comment type="catalytic activity">
    <reaction evidence="1 9">
        <text>D-alanyl-D-alanine + H2O = 2 D-alanine</text>
        <dbReference type="Rhea" id="RHEA:20661"/>
        <dbReference type="ChEBI" id="CHEBI:15377"/>
        <dbReference type="ChEBI" id="CHEBI:57416"/>
        <dbReference type="ChEBI" id="CHEBI:57822"/>
        <dbReference type="EC" id="3.4.13.22"/>
    </reaction>
</comment>
<keyword evidence="13" id="KW-1185">Reference proteome</keyword>
<evidence type="ECO:0000256" key="1">
    <source>
        <dbReference type="ARBA" id="ARBA00001362"/>
    </source>
</evidence>
<feature type="coiled-coil region" evidence="10">
    <location>
        <begin position="46"/>
        <end position="101"/>
    </location>
</feature>
<evidence type="ECO:0000313" key="13">
    <source>
        <dbReference type="Proteomes" id="UP001078443"/>
    </source>
</evidence>
<dbReference type="HAMAP" id="MF_01924">
    <property type="entry name" value="A_A_dipeptidase"/>
    <property type="match status" value="1"/>
</dbReference>
<dbReference type="InterPro" id="IPR000755">
    <property type="entry name" value="A_A_dipeptidase"/>
</dbReference>
<feature type="binding site" evidence="9">
    <location>
        <position position="200"/>
    </location>
    <ligand>
        <name>Zn(2+)</name>
        <dbReference type="ChEBI" id="CHEBI:29105"/>
        <note>catalytic</note>
    </ligand>
</feature>
<comment type="caution">
    <text evidence="12">The sequence shown here is derived from an EMBL/GenBank/DDBJ whole genome shotgun (WGS) entry which is preliminary data.</text>
</comment>
<keyword evidence="7 9" id="KW-0482">Metalloprotease</keyword>
<comment type="cofactor">
    <cofactor evidence="9">
        <name>Zn(2+)</name>
        <dbReference type="ChEBI" id="CHEBI:29105"/>
    </cofactor>
    <text evidence="9">Binds 1 zinc ion per subunit.</text>
</comment>
<feature type="active site" description="Proton donor/acceptor" evidence="9">
    <location>
        <position position="264"/>
    </location>
</feature>
<name>A0ABT4CX19_9CLOT</name>
<evidence type="ECO:0000256" key="2">
    <source>
        <dbReference type="ARBA" id="ARBA00022670"/>
    </source>
</evidence>
<keyword evidence="3 9" id="KW-0479">Metal-binding</keyword>
<evidence type="ECO:0000256" key="7">
    <source>
        <dbReference type="ARBA" id="ARBA00023049"/>
    </source>
</evidence>
<keyword evidence="11" id="KW-0812">Transmembrane</keyword>
<keyword evidence="2 9" id="KW-0645">Protease</keyword>
<protein>
    <recommendedName>
        <fullName evidence="9">D-alanyl-D-alanine dipeptidase</fullName>
        <shortName evidence="9">D-Ala-D-Ala dipeptidase</shortName>
        <ecNumber evidence="9">3.4.13.22</ecNumber>
    </recommendedName>
</protein>
<keyword evidence="11" id="KW-0472">Membrane</keyword>
<proteinExistence type="inferred from homology"/>
<evidence type="ECO:0000256" key="3">
    <source>
        <dbReference type="ARBA" id="ARBA00022723"/>
    </source>
</evidence>
<dbReference type="Pfam" id="PF01427">
    <property type="entry name" value="Peptidase_M15"/>
    <property type="match status" value="1"/>
</dbReference>
<accession>A0ABT4CX19</accession>
<dbReference type="Gene3D" id="3.30.1380.10">
    <property type="match status" value="1"/>
</dbReference>
<dbReference type="EC" id="3.4.13.22" evidence="9"/>
<keyword evidence="4 9" id="KW-0378">Hydrolase</keyword>
<comment type="function">
    <text evidence="9">Catalyzes hydrolysis of the D-alanyl-D-alanine dipeptide.</text>
</comment>
<evidence type="ECO:0000256" key="6">
    <source>
        <dbReference type="ARBA" id="ARBA00022997"/>
    </source>
</evidence>
<keyword evidence="8" id="KW-0961">Cell wall biogenesis/degradation</keyword>
<keyword evidence="11" id="KW-1133">Transmembrane helix</keyword>
<feature type="site" description="Transition state stabilizer" evidence="9">
    <location>
        <position position="171"/>
    </location>
</feature>
<gene>
    <name evidence="12" type="ORF">OW763_04105</name>
</gene>
<evidence type="ECO:0000256" key="4">
    <source>
        <dbReference type="ARBA" id="ARBA00022801"/>
    </source>
</evidence>
<reference evidence="12" key="1">
    <citation type="submission" date="2022-12" db="EMBL/GenBank/DDBJ databases">
        <authorList>
            <person name="Wang J."/>
        </authorList>
    </citation>
    <scope>NUCLEOTIDE SEQUENCE</scope>
    <source>
        <strain evidence="12">HY-45-18</strain>
    </source>
</reference>
<keyword evidence="6 9" id="KW-0224">Dipeptidase</keyword>
<feature type="binding site" evidence="9">
    <location>
        <position position="267"/>
    </location>
    <ligand>
        <name>Zn(2+)</name>
        <dbReference type="ChEBI" id="CHEBI:29105"/>
        <note>catalytic</note>
    </ligand>
</feature>
<keyword evidence="10" id="KW-0175">Coiled coil</keyword>
<sequence>MGAKKMMFKIPDNKKVIPTIIFIIILSVTLGTIVYINNSNKLMQTNLTIKQDLDKERNKNDKLQLENNELKQNNDKLSEVKEKFEEENKWLKSQVKKLRASKEYKGLVAINYLDESIVCDLRYASENNFGHRKFYSDALVLLRKETAQKLIKANEEFKKKGYRIKIWDAYRPRHFQQVFWDTVSDEDRKYFANPKYGSNHNRGAAVDITLIDSDGKELLMPSKFDEFSIKASRKNIKICDEARENMEYLTKVMKENGFTIINSEWWHFNDSNCKEYPLLDISIKEFISKE</sequence>
<evidence type="ECO:0000313" key="12">
    <source>
        <dbReference type="EMBL" id="MCY6483542.1"/>
    </source>
</evidence>
<dbReference type="SUPFAM" id="SSF55166">
    <property type="entry name" value="Hedgehog/DD-peptidase"/>
    <property type="match status" value="1"/>
</dbReference>
<comment type="similarity">
    <text evidence="9">Belongs to the peptidase M15D family.</text>
</comment>
<feature type="binding site" evidence="9">
    <location>
        <position position="207"/>
    </location>
    <ligand>
        <name>Zn(2+)</name>
        <dbReference type="ChEBI" id="CHEBI:29105"/>
        <note>catalytic</note>
    </ligand>
</feature>
<dbReference type="GO" id="GO:0004180">
    <property type="term" value="F:carboxypeptidase activity"/>
    <property type="evidence" value="ECO:0007669"/>
    <property type="project" value="UniProtKB-KW"/>
</dbReference>
<evidence type="ECO:0000256" key="8">
    <source>
        <dbReference type="ARBA" id="ARBA00023316"/>
    </source>
</evidence>
<evidence type="ECO:0000256" key="11">
    <source>
        <dbReference type="SAM" id="Phobius"/>
    </source>
</evidence>
<evidence type="ECO:0000256" key="9">
    <source>
        <dbReference type="HAMAP-Rule" id="MF_01924"/>
    </source>
</evidence>
<dbReference type="CDD" id="cd14840">
    <property type="entry name" value="D-Ala-D-Ala_dipeptidase_Aad"/>
    <property type="match status" value="1"/>
</dbReference>
<evidence type="ECO:0000256" key="10">
    <source>
        <dbReference type="SAM" id="Coils"/>
    </source>
</evidence>
<evidence type="ECO:0000256" key="5">
    <source>
        <dbReference type="ARBA" id="ARBA00022833"/>
    </source>
</evidence>
<dbReference type="InterPro" id="IPR009045">
    <property type="entry name" value="Zn_M74/Hedgehog-like"/>
</dbReference>